<feature type="domain" description="AMP-dependent synthetase/ligase" evidence="3">
    <location>
        <begin position="105"/>
        <end position="495"/>
    </location>
</feature>
<proteinExistence type="inferred from homology"/>
<dbReference type="InterPro" id="IPR000873">
    <property type="entry name" value="AMP-dep_synth/lig_dom"/>
</dbReference>
<reference evidence="4" key="1">
    <citation type="submission" date="2023-02" db="EMBL/GenBank/DDBJ databases">
        <title>Georgenia sp.10Sc9-8, isolated from a soil sample collected from the Taklamakan desert.</title>
        <authorList>
            <person name="Liu S."/>
        </authorList>
    </citation>
    <scope>NUCLEOTIDE SEQUENCE</scope>
    <source>
        <strain evidence="4">10Sc9-8</strain>
    </source>
</reference>
<accession>A0ABT5TVZ9</accession>
<feature type="non-terminal residue" evidence="4">
    <location>
        <position position="1"/>
    </location>
</feature>
<keyword evidence="5" id="KW-1185">Reference proteome</keyword>
<dbReference type="Proteomes" id="UP001165561">
    <property type="component" value="Unassembled WGS sequence"/>
</dbReference>
<evidence type="ECO:0000256" key="2">
    <source>
        <dbReference type="ARBA" id="ARBA00022598"/>
    </source>
</evidence>
<dbReference type="PANTHER" id="PTHR43201">
    <property type="entry name" value="ACYL-COA SYNTHETASE"/>
    <property type="match status" value="1"/>
</dbReference>
<dbReference type="EMBL" id="JARACI010000822">
    <property type="protein sequence ID" value="MDD9206236.1"/>
    <property type="molecule type" value="Genomic_DNA"/>
</dbReference>
<evidence type="ECO:0000259" key="3">
    <source>
        <dbReference type="Pfam" id="PF00501"/>
    </source>
</evidence>
<protein>
    <submittedName>
        <fullName evidence="4">AMP-binding protein</fullName>
    </submittedName>
</protein>
<dbReference type="InterPro" id="IPR029058">
    <property type="entry name" value="AB_hydrolase_fold"/>
</dbReference>
<evidence type="ECO:0000256" key="1">
    <source>
        <dbReference type="ARBA" id="ARBA00006432"/>
    </source>
</evidence>
<evidence type="ECO:0000313" key="5">
    <source>
        <dbReference type="Proteomes" id="UP001165561"/>
    </source>
</evidence>
<dbReference type="SUPFAM" id="SSF53474">
    <property type="entry name" value="alpha/beta-Hydrolases"/>
    <property type="match status" value="1"/>
</dbReference>
<comment type="similarity">
    <text evidence="1">Belongs to the ATP-dependent AMP-binding enzyme family.</text>
</comment>
<name>A0ABT5TVZ9_9MICO</name>
<sequence>AAGVRELTAPALLLWGPRDPVFQERYLRDLIERLPHTDVHRFEGAGHLVVEDADVAGTVVRWLDARQVGEPAATTSAADADRDAPTTAPFTPLWTGLAQRADSTEPAIVALGPDDPTTLTWEELALLVEHLALGLTDHGVRPGDRVVLLVPPGPDLTVAMFACLRLGAVVVLADAGLGTAGLTRAVRGAGADVIIGIERALVGARALRWPGRRVLVERRAGSAGPSGRRDLRQRALGAGTTLRTLLGTGAERAHHGARLPVPPGPEDDAAILFTSGSTGPAKGVAYTHRGIAAMRDAVAATYGLGPDRSLVAGFAPFALLATALGATSSVPDMDVTAPATLTAGALAEAVAAIDADAVFASPSALANAARTAGELTADQRTALARVQLFLSAGAPIAPERLAEAVHLMPGAAAHTPYGMTEVLPVTDVSLEQVRQAEDEARTGEVAGAGGGTCVGRPVPGARVRIVPLDEAGAATGEPTEATGVTGEVLVTAPHLKDRYDRLWATQAHSATWPGWHRTGDVGHLDAAGRLWIEGRLAHVITTSDGVVTPVEVENRAQEVRGVRRAGAVGVGPAGTQQLVVVVETDPTFDPRARAGPSLATPGLARLVRAAVGRPVAAVVRVPELPTDVRHNAKIERAGLAAWAGELLAGRRVGTP</sequence>
<comment type="caution">
    <text evidence="4">The sequence shown here is derived from an EMBL/GenBank/DDBJ whole genome shotgun (WGS) entry which is preliminary data.</text>
</comment>
<organism evidence="4 5">
    <name type="scientific">Georgenia halotolerans</name>
    <dbReference type="NCBI Taxonomy" id="3028317"/>
    <lineage>
        <taxon>Bacteria</taxon>
        <taxon>Bacillati</taxon>
        <taxon>Actinomycetota</taxon>
        <taxon>Actinomycetes</taxon>
        <taxon>Micrococcales</taxon>
        <taxon>Bogoriellaceae</taxon>
        <taxon>Georgenia</taxon>
    </lineage>
</organism>
<evidence type="ECO:0000313" key="4">
    <source>
        <dbReference type="EMBL" id="MDD9206236.1"/>
    </source>
</evidence>
<dbReference type="PANTHER" id="PTHR43201:SF5">
    <property type="entry name" value="MEDIUM-CHAIN ACYL-COA LIGASE ACSF2, MITOCHONDRIAL"/>
    <property type="match status" value="1"/>
</dbReference>
<dbReference type="Gene3D" id="3.40.50.1820">
    <property type="entry name" value="alpha/beta hydrolase"/>
    <property type="match status" value="1"/>
</dbReference>
<dbReference type="PROSITE" id="PS00455">
    <property type="entry name" value="AMP_BINDING"/>
    <property type="match status" value="1"/>
</dbReference>
<dbReference type="Pfam" id="PF00501">
    <property type="entry name" value="AMP-binding"/>
    <property type="match status" value="1"/>
</dbReference>
<dbReference type="SUPFAM" id="SSF56801">
    <property type="entry name" value="Acetyl-CoA synthetase-like"/>
    <property type="match status" value="1"/>
</dbReference>
<keyword evidence="2" id="KW-0436">Ligase</keyword>
<dbReference type="Gene3D" id="3.40.50.12780">
    <property type="entry name" value="N-terminal domain of ligase-like"/>
    <property type="match status" value="1"/>
</dbReference>
<dbReference type="InterPro" id="IPR042099">
    <property type="entry name" value="ANL_N_sf"/>
</dbReference>
<dbReference type="InterPro" id="IPR020845">
    <property type="entry name" value="AMP-binding_CS"/>
</dbReference>
<gene>
    <name evidence="4" type="ORF">PU560_07100</name>
</gene>